<dbReference type="GO" id="GO:0006396">
    <property type="term" value="P:RNA processing"/>
    <property type="evidence" value="ECO:0007669"/>
    <property type="project" value="TreeGrafter"/>
</dbReference>
<evidence type="ECO:0000256" key="1">
    <source>
        <dbReference type="ARBA" id="ARBA00004604"/>
    </source>
</evidence>
<dbReference type="InterPro" id="IPR039883">
    <property type="entry name" value="Fcf2/DNTTIP2"/>
</dbReference>
<evidence type="ECO:0000313" key="5">
    <source>
        <dbReference type="Proteomes" id="UP001443914"/>
    </source>
</evidence>
<name>A0AAW1H604_SAPOF</name>
<keyword evidence="5" id="KW-1185">Reference proteome</keyword>
<proteinExistence type="predicted"/>
<dbReference type="GO" id="GO:0003723">
    <property type="term" value="F:RNA binding"/>
    <property type="evidence" value="ECO:0007669"/>
    <property type="project" value="TreeGrafter"/>
</dbReference>
<comment type="caution">
    <text evidence="4">The sequence shown here is derived from an EMBL/GenBank/DDBJ whole genome shotgun (WGS) entry which is preliminary data.</text>
</comment>
<evidence type="ECO:0000313" key="4">
    <source>
        <dbReference type="EMBL" id="KAK9669948.1"/>
    </source>
</evidence>
<accession>A0AAW1H604</accession>
<dbReference type="PANTHER" id="PTHR21686">
    <property type="entry name" value="DEOXYNUCLEOTIDYLTRANSFERASE TERMINAL-INTERACTING PROTEIN 2"/>
    <property type="match status" value="1"/>
</dbReference>
<dbReference type="GO" id="GO:0005730">
    <property type="term" value="C:nucleolus"/>
    <property type="evidence" value="ECO:0007669"/>
    <property type="project" value="UniProtKB-SubCell"/>
</dbReference>
<evidence type="ECO:0000256" key="2">
    <source>
        <dbReference type="ARBA" id="ARBA00023242"/>
    </source>
</evidence>
<dbReference type="AlphaFoldDB" id="A0AAW1H604"/>
<sequence length="152" mass="17483">MSTICVLFEVGLLNKVSAHIYGVNGSSFAKSSRWLLNRVTVAVCVTPWSSCFMEVRNVMDPKRHYKKSNTKLETLPKYFQMGTVVEPASEYFSGRLTKKERKGSLADELLNDRFLSLYRSEFPTEKAFLRMMLRDIEGHYQISRSSSYCQVS</sequence>
<dbReference type="InterPro" id="IPR014810">
    <property type="entry name" value="Fcf2_C"/>
</dbReference>
<comment type="subcellular location">
    <subcellularLocation>
        <location evidence="1">Nucleus</location>
        <location evidence="1">Nucleolus</location>
    </subcellularLocation>
</comment>
<feature type="domain" description="Fcf2 pre-rRNA processing C-terminal" evidence="3">
    <location>
        <begin position="53"/>
        <end position="113"/>
    </location>
</feature>
<dbReference type="EMBL" id="JBDFQZ010000013">
    <property type="protein sequence ID" value="KAK9669947.1"/>
    <property type="molecule type" value="Genomic_DNA"/>
</dbReference>
<reference evidence="4 5" key="1">
    <citation type="submission" date="2024-03" db="EMBL/GenBank/DDBJ databases">
        <title>WGS assembly of Saponaria officinalis var. Norfolk2.</title>
        <authorList>
            <person name="Jenkins J."/>
            <person name="Shu S."/>
            <person name="Grimwood J."/>
            <person name="Barry K."/>
            <person name="Goodstein D."/>
            <person name="Schmutz J."/>
            <person name="Leebens-Mack J."/>
            <person name="Osbourn A."/>
        </authorList>
    </citation>
    <scope>NUCLEOTIDE SEQUENCE [LARGE SCALE GENOMIC DNA]</scope>
    <source>
        <strain evidence="5">cv. Norfolk2</strain>
        <strain evidence="4">JIC</strain>
        <tissue evidence="4">Leaf</tissue>
    </source>
</reference>
<dbReference type="EMBL" id="JBDFQZ010000013">
    <property type="protein sequence ID" value="KAK9669948.1"/>
    <property type="molecule type" value="Genomic_DNA"/>
</dbReference>
<dbReference type="Proteomes" id="UP001443914">
    <property type="component" value="Unassembled WGS sequence"/>
</dbReference>
<dbReference type="PANTHER" id="PTHR21686:SF12">
    <property type="entry name" value="DEOXYNUCLEOTIDYLTRANSFERASE TERMINAL-INTERACTING PROTEIN 2"/>
    <property type="match status" value="1"/>
</dbReference>
<dbReference type="Pfam" id="PF08698">
    <property type="entry name" value="Fcf2"/>
    <property type="match status" value="1"/>
</dbReference>
<protein>
    <recommendedName>
        <fullName evidence="3">Fcf2 pre-rRNA processing C-terminal domain-containing protein</fullName>
    </recommendedName>
</protein>
<organism evidence="4 5">
    <name type="scientific">Saponaria officinalis</name>
    <name type="common">Common soapwort</name>
    <name type="synonym">Lychnis saponaria</name>
    <dbReference type="NCBI Taxonomy" id="3572"/>
    <lineage>
        <taxon>Eukaryota</taxon>
        <taxon>Viridiplantae</taxon>
        <taxon>Streptophyta</taxon>
        <taxon>Embryophyta</taxon>
        <taxon>Tracheophyta</taxon>
        <taxon>Spermatophyta</taxon>
        <taxon>Magnoliopsida</taxon>
        <taxon>eudicotyledons</taxon>
        <taxon>Gunneridae</taxon>
        <taxon>Pentapetalae</taxon>
        <taxon>Caryophyllales</taxon>
        <taxon>Caryophyllaceae</taxon>
        <taxon>Caryophylleae</taxon>
        <taxon>Saponaria</taxon>
    </lineage>
</organism>
<evidence type="ECO:0000259" key="3">
    <source>
        <dbReference type="Pfam" id="PF08698"/>
    </source>
</evidence>
<gene>
    <name evidence="4" type="ORF">RND81_13G166300</name>
</gene>
<keyword evidence="2" id="KW-0539">Nucleus</keyword>